<dbReference type="Gene3D" id="1.20.1130.10">
    <property type="entry name" value="Photosystem I PsaA/PsaB"/>
    <property type="match status" value="1"/>
</dbReference>
<keyword evidence="2" id="KW-0812">Transmembrane</keyword>
<keyword evidence="5" id="KW-1185">Reference proteome</keyword>
<name>A0AAV9LY49_9SOLN</name>
<gene>
    <name evidence="4" type="ORF">R3W88_023371</name>
</gene>
<keyword evidence="2" id="KW-0472">Membrane</keyword>
<evidence type="ECO:0000313" key="5">
    <source>
        <dbReference type="Proteomes" id="UP001311915"/>
    </source>
</evidence>
<protein>
    <recommendedName>
        <fullName evidence="3">Ycf2 N-terminal domain-containing protein</fullName>
    </recommendedName>
</protein>
<dbReference type="InterPro" id="IPR056777">
    <property type="entry name" value="Ycf2_N"/>
</dbReference>
<evidence type="ECO:0000256" key="1">
    <source>
        <dbReference type="SAM" id="MobiDB-lite"/>
    </source>
</evidence>
<dbReference type="EMBL" id="JAWPEI010000004">
    <property type="protein sequence ID" value="KAK4730383.1"/>
    <property type="molecule type" value="Genomic_DNA"/>
</dbReference>
<dbReference type="InterPro" id="IPR001280">
    <property type="entry name" value="PSI_PsaA/B"/>
</dbReference>
<evidence type="ECO:0000259" key="3">
    <source>
        <dbReference type="Pfam" id="PF05695"/>
    </source>
</evidence>
<feature type="domain" description="Ycf2 N-terminal" evidence="3">
    <location>
        <begin position="42"/>
        <end position="83"/>
    </location>
</feature>
<keyword evidence="2" id="KW-1133">Transmembrane helix</keyword>
<dbReference type="PANTHER" id="PTHR30128">
    <property type="entry name" value="OUTER MEMBRANE PROTEIN, OMPA-RELATED"/>
    <property type="match status" value="1"/>
</dbReference>
<reference evidence="4 5" key="1">
    <citation type="submission" date="2023-10" db="EMBL/GenBank/DDBJ databases">
        <title>Genome-Wide Identification Analysis in wild type Solanum Pinnatisectum Reveals Some Genes Defensing Phytophthora Infestans.</title>
        <authorList>
            <person name="Sun C."/>
        </authorList>
    </citation>
    <scope>NUCLEOTIDE SEQUENCE [LARGE SCALE GENOMIC DNA]</scope>
    <source>
        <strain evidence="4">LQN</strain>
        <tissue evidence="4">Leaf</tissue>
    </source>
</reference>
<dbReference type="AlphaFoldDB" id="A0AAV9LY49"/>
<feature type="region of interest" description="Disordered" evidence="1">
    <location>
        <begin position="83"/>
        <end position="108"/>
    </location>
</feature>
<dbReference type="GO" id="GO:0009535">
    <property type="term" value="C:chloroplast thylakoid membrane"/>
    <property type="evidence" value="ECO:0007669"/>
    <property type="project" value="TreeGrafter"/>
</dbReference>
<sequence>MKDLLDAHIPPGGRLGRGHKGLYDTINNSLHFQLGLALASYLKYLEFLFVYYMDDPIRKDHDWELFDRLSLWKSRNRINLNSGLQRVGRKGGKPSVPGSPVVGGRRSP</sequence>
<evidence type="ECO:0000313" key="4">
    <source>
        <dbReference type="EMBL" id="KAK4730383.1"/>
    </source>
</evidence>
<dbReference type="SUPFAM" id="SSF81558">
    <property type="entry name" value="Photosystem I subunits PsaA/PsaB"/>
    <property type="match status" value="1"/>
</dbReference>
<feature type="transmembrane region" description="Helical" evidence="2">
    <location>
        <begin position="30"/>
        <end position="52"/>
    </location>
</feature>
<dbReference type="Pfam" id="PF05695">
    <property type="entry name" value="Ycf2"/>
    <property type="match status" value="1"/>
</dbReference>
<dbReference type="InterPro" id="IPR036408">
    <property type="entry name" value="PSI_PsaA/B_sf"/>
</dbReference>
<dbReference type="Pfam" id="PF00223">
    <property type="entry name" value="PsaA_PsaB"/>
    <property type="match status" value="1"/>
</dbReference>
<dbReference type="PANTHER" id="PTHR30128:SF19">
    <property type="entry name" value="PHOTOSYSTEM I P700 CHLOROPHYLL A APOPROTEIN A1-RELATED"/>
    <property type="match status" value="1"/>
</dbReference>
<comment type="caution">
    <text evidence="4">The sequence shown here is derived from an EMBL/GenBank/DDBJ whole genome shotgun (WGS) entry which is preliminary data.</text>
</comment>
<dbReference type="Proteomes" id="UP001311915">
    <property type="component" value="Unassembled WGS sequence"/>
</dbReference>
<evidence type="ECO:0000256" key="2">
    <source>
        <dbReference type="SAM" id="Phobius"/>
    </source>
</evidence>
<proteinExistence type="predicted"/>
<accession>A0AAV9LY49</accession>
<organism evidence="4 5">
    <name type="scientific">Solanum pinnatisectum</name>
    <name type="common">tansyleaf nightshade</name>
    <dbReference type="NCBI Taxonomy" id="50273"/>
    <lineage>
        <taxon>Eukaryota</taxon>
        <taxon>Viridiplantae</taxon>
        <taxon>Streptophyta</taxon>
        <taxon>Embryophyta</taxon>
        <taxon>Tracheophyta</taxon>
        <taxon>Spermatophyta</taxon>
        <taxon>Magnoliopsida</taxon>
        <taxon>eudicotyledons</taxon>
        <taxon>Gunneridae</taxon>
        <taxon>Pentapetalae</taxon>
        <taxon>asterids</taxon>
        <taxon>lamiids</taxon>
        <taxon>Solanales</taxon>
        <taxon>Solanaceae</taxon>
        <taxon>Solanoideae</taxon>
        <taxon>Solaneae</taxon>
        <taxon>Solanum</taxon>
    </lineage>
</organism>
<dbReference type="GO" id="GO:0015979">
    <property type="term" value="P:photosynthesis"/>
    <property type="evidence" value="ECO:0007669"/>
    <property type="project" value="InterPro"/>
</dbReference>